<reference evidence="6" key="1">
    <citation type="submission" date="2018-01" db="EMBL/GenBank/DDBJ databases">
        <authorList>
            <person name="Mao J.F."/>
        </authorList>
    </citation>
    <scope>NUCLEOTIDE SEQUENCE</scope>
    <source>
        <strain evidence="6">Huo1</strain>
        <tissue evidence="6">Leaf</tissue>
    </source>
</reference>
<dbReference type="PANTHER" id="PTHR31225:SF0">
    <property type="entry name" value="S-(+)-LINALOOL SYNTHASE, CHLOROPLASTIC"/>
    <property type="match status" value="1"/>
</dbReference>
<keyword evidence="2" id="KW-0479">Metal-binding</keyword>
<comment type="caution">
    <text evidence="6">The sequence shown here is derived from an EMBL/GenBank/DDBJ whole genome shotgun (WGS) entry which is preliminary data.</text>
</comment>
<evidence type="ECO:0000259" key="5">
    <source>
        <dbReference type="Pfam" id="PF03936"/>
    </source>
</evidence>
<feature type="domain" description="Terpene synthase metal-binding" evidence="5">
    <location>
        <begin position="95"/>
        <end position="159"/>
    </location>
</feature>
<evidence type="ECO:0000256" key="2">
    <source>
        <dbReference type="ARBA" id="ARBA00022723"/>
    </source>
</evidence>
<comment type="cofactor">
    <cofactor evidence="1">
        <name>Mg(2+)</name>
        <dbReference type="ChEBI" id="CHEBI:18420"/>
    </cofactor>
</comment>
<dbReference type="InterPro" id="IPR005630">
    <property type="entry name" value="Terpene_synthase_metal-bd"/>
</dbReference>
<dbReference type="InterPro" id="IPR050148">
    <property type="entry name" value="Terpene_synthase-like"/>
</dbReference>
<evidence type="ECO:0000256" key="4">
    <source>
        <dbReference type="ARBA" id="ARBA00023239"/>
    </source>
</evidence>
<name>A0A8X8Z0Z6_SALSN</name>
<protein>
    <recommendedName>
        <fullName evidence="5">Terpene synthase metal-binding domain-containing protein</fullName>
    </recommendedName>
</protein>
<dbReference type="PANTHER" id="PTHR31225">
    <property type="entry name" value="OS04G0344100 PROTEIN-RELATED"/>
    <property type="match status" value="1"/>
</dbReference>
<dbReference type="Gene3D" id="1.10.600.10">
    <property type="entry name" value="Farnesyl Diphosphate Synthase"/>
    <property type="match status" value="1"/>
</dbReference>
<dbReference type="GO" id="GO:0010333">
    <property type="term" value="F:terpene synthase activity"/>
    <property type="evidence" value="ECO:0007669"/>
    <property type="project" value="InterPro"/>
</dbReference>
<accession>A0A8X8Z0Z6</accession>
<proteinExistence type="predicted"/>
<reference evidence="6" key="2">
    <citation type="submission" date="2020-08" db="EMBL/GenBank/DDBJ databases">
        <title>Plant Genome Project.</title>
        <authorList>
            <person name="Zhang R.-G."/>
        </authorList>
    </citation>
    <scope>NUCLEOTIDE SEQUENCE</scope>
    <source>
        <strain evidence="6">Huo1</strain>
        <tissue evidence="6">Leaf</tissue>
    </source>
</reference>
<dbReference type="SUPFAM" id="SSF48576">
    <property type="entry name" value="Terpenoid synthases"/>
    <property type="match status" value="1"/>
</dbReference>
<keyword evidence="7" id="KW-1185">Reference proteome</keyword>
<keyword evidence="4" id="KW-0456">Lyase</keyword>
<evidence type="ECO:0000256" key="1">
    <source>
        <dbReference type="ARBA" id="ARBA00001946"/>
    </source>
</evidence>
<dbReference type="GO" id="GO:0000287">
    <property type="term" value="F:magnesium ion binding"/>
    <property type="evidence" value="ECO:0007669"/>
    <property type="project" value="InterPro"/>
</dbReference>
<dbReference type="InterPro" id="IPR008949">
    <property type="entry name" value="Isoprenoid_synthase_dom_sf"/>
</dbReference>
<evidence type="ECO:0000313" key="6">
    <source>
        <dbReference type="EMBL" id="KAG6386927.1"/>
    </source>
</evidence>
<dbReference type="GO" id="GO:0016114">
    <property type="term" value="P:terpenoid biosynthetic process"/>
    <property type="evidence" value="ECO:0007669"/>
    <property type="project" value="InterPro"/>
</dbReference>
<evidence type="ECO:0000313" key="7">
    <source>
        <dbReference type="Proteomes" id="UP000298416"/>
    </source>
</evidence>
<evidence type="ECO:0000256" key="3">
    <source>
        <dbReference type="ARBA" id="ARBA00022842"/>
    </source>
</evidence>
<organism evidence="6">
    <name type="scientific">Salvia splendens</name>
    <name type="common">Scarlet sage</name>
    <dbReference type="NCBI Taxonomy" id="180675"/>
    <lineage>
        <taxon>Eukaryota</taxon>
        <taxon>Viridiplantae</taxon>
        <taxon>Streptophyta</taxon>
        <taxon>Embryophyta</taxon>
        <taxon>Tracheophyta</taxon>
        <taxon>Spermatophyta</taxon>
        <taxon>Magnoliopsida</taxon>
        <taxon>eudicotyledons</taxon>
        <taxon>Gunneridae</taxon>
        <taxon>Pentapetalae</taxon>
        <taxon>asterids</taxon>
        <taxon>lamiids</taxon>
        <taxon>Lamiales</taxon>
        <taxon>Lamiaceae</taxon>
        <taxon>Nepetoideae</taxon>
        <taxon>Mentheae</taxon>
        <taxon>Salviinae</taxon>
        <taxon>Salvia</taxon>
        <taxon>Salvia subgen. Calosphace</taxon>
        <taxon>core Calosphace</taxon>
    </lineage>
</organism>
<dbReference type="AlphaFoldDB" id="A0A8X8Z0Z6"/>
<dbReference type="Pfam" id="PF03936">
    <property type="entry name" value="Terpene_synth_C"/>
    <property type="match status" value="1"/>
</dbReference>
<dbReference type="Proteomes" id="UP000298416">
    <property type="component" value="Unassembled WGS sequence"/>
</dbReference>
<dbReference type="EMBL" id="PNBA02000021">
    <property type="protein sequence ID" value="KAG6386927.1"/>
    <property type="molecule type" value="Genomic_DNA"/>
</dbReference>
<sequence length="231" mass="26510">MQRPLAAATTPRRTPGQCTAKFFAKPRGASTLEDYHFDDPNNNNIFKTKRIPCVGRGIDKSISTLTELSEMDFLWGKYVQEMNYANFPSHNATNLDDISNLISSVAAILRLWDDKGTAQDEHQNGADGSYIQCYMNDQPVVSYEQAREHVSHMIEREWKRLNKECFNMNNHSTRPFQEAALNLARMVPLMYSYDDNQRLPVLAEYMNLMLLSPASLEPDRQNKISSFEFSL</sequence>
<gene>
    <name evidence="6" type="ORF">SASPL_152107</name>
</gene>
<keyword evidence="3" id="KW-0460">Magnesium</keyword>